<protein>
    <recommendedName>
        <fullName evidence="4">Prepilin-type N-terminal cleavage/methylation domain-containing protein</fullName>
    </recommendedName>
</protein>
<sequence length="221" mass="23828">MAKQNTNSKKGFTIIEVVLVLAIAGLIFLMVFVALPALQRSQRDTQRRNDMSRVDTSLVQYQTNNMSAGNNTTALPQGPSYWAACKDGGFTTNCTAESNSGGSENPDVAREFVRRYLNAGTDSTTNTFQDPDGVFYSMYISGNIGGKTIAQAETSVPSANAAIITKDSTKGFTVGADYKAHIVFVIPGGKCDGEYVVPDTSRHFAVMYRLEGAGVYCIDDQ</sequence>
<evidence type="ECO:0000313" key="3">
    <source>
        <dbReference type="Proteomes" id="UP001191019"/>
    </source>
</evidence>
<keyword evidence="1" id="KW-0472">Membrane</keyword>
<dbReference type="EMBL" id="PRLM01000002">
    <property type="protein sequence ID" value="RYC75018.1"/>
    <property type="molecule type" value="Genomic_DNA"/>
</dbReference>
<dbReference type="SUPFAM" id="SSF54523">
    <property type="entry name" value="Pili subunits"/>
    <property type="match status" value="1"/>
</dbReference>
<reference evidence="2 3" key="2">
    <citation type="journal article" date="2020" name="Cell Rep.">
        <title>Acquisition and Adaptation of Ultra-small Parasitic Reduced Genome Bacteria to Mammalian Hosts.</title>
        <authorList>
            <person name="McLean J.S."/>
            <person name="Bor B."/>
            <person name="Kerns K.A."/>
            <person name="Liu Q."/>
            <person name="To T.T."/>
            <person name="Solden L."/>
            <person name="Hendrickson E.L."/>
            <person name="Wrighton K."/>
            <person name="Shi W."/>
            <person name="He X."/>
        </authorList>
    </citation>
    <scope>NUCLEOTIDE SEQUENCE [LARGE SCALE GENOMIC DNA]</scope>
    <source>
        <strain evidence="2 3">TM7_G3_2_Rum_HOT_351B</strain>
    </source>
</reference>
<name>A0ABY0FPA4_9BACT</name>
<gene>
    <name evidence="2" type="ORF">G3RUM_00299</name>
</gene>
<dbReference type="NCBIfam" id="TIGR02532">
    <property type="entry name" value="IV_pilin_GFxxxE"/>
    <property type="match status" value="1"/>
</dbReference>
<dbReference type="Proteomes" id="UP001191019">
    <property type="component" value="Unassembled WGS sequence"/>
</dbReference>
<proteinExistence type="predicted"/>
<reference evidence="2 3" key="1">
    <citation type="journal article" date="2018" name="bioRxiv">
        <title>Evidence of independent acquisition and adaption of ultra-small bacteria to human hosts across the highly diverse yet reduced genomes of the phylum Saccharibacteria.</title>
        <authorList>
            <person name="McLean J.S."/>
            <person name="Bor B."/>
            <person name="To T.T."/>
            <person name="Liu Q."/>
            <person name="Kearns K.A."/>
            <person name="Solden L.M."/>
            <person name="Wrighton K.C."/>
            <person name="He X."/>
            <person name="Shi W."/>
        </authorList>
    </citation>
    <scope>NUCLEOTIDE SEQUENCE [LARGE SCALE GENOMIC DNA]</scope>
    <source>
        <strain evidence="2 3">TM7_G3_2_Rum_HOT_351B</strain>
    </source>
</reference>
<keyword evidence="1" id="KW-0812">Transmembrane</keyword>
<keyword evidence="3" id="KW-1185">Reference proteome</keyword>
<evidence type="ECO:0000256" key="1">
    <source>
        <dbReference type="SAM" id="Phobius"/>
    </source>
</evidence>
<dbReference type="Pfam" id="PF07963">
    <property type="entry name" value="N_methyl"/>
    <property type="match status" value="1"/>
</dbReference>
<evidence type="ECO:0000313" key="2">
    <source>
        <dbReference type="EMBL" id="RYC75018.1"/>
    </source>
</evidence>
<dbReference type="Gene3D" id="3.30.700.10">
    <property type="entry name" value="Glycoprotein, Type 4 Pilin"/>
    <property type="match status" value="1"/>
</dbReference>
<keyword evidence="1" id="KW-1133">Transmembrane helix</keyword>
<organism evidence="2 3">
    <name type="scientific">Candidatus Nanosyncoccus alces</name>
    <dbReference type="NCBI Taxonomy" id="2171997"/>
    <lineage>
        <taxon>Bacteria</taxon>
        <taxon>Candidatus Saccharimonadota</taxon>
        <taxon>Candidatus Nanosyncoccalia</taxon>
        <taxon>Candidatus Nanosyncoccales</taxon>
        <taxon>Candidatus Nanosyncoccaceae</taxon>
        <taxon>Candidatus Nanosyncoccus</taxon>
    </lineage>
</organism>
<dbReference type="InterPro" id="IPR045584">
    <property type="entry name" value="Pilin-like"/>
</dbReference>
<accession>A0ABY0FPA4</accession>
<feature type="transmembrane region" description="Helical" evidence="1">
    <location>
        <begin position="12"/>
        <end position="38"/>
    </location>
</feature>
<dbReference type="RefSeq" id="WP_129734693.1">
    <property type="nucleotide sequence ID" value="NZ_PRLM01000002.1"/>
</dbReference>
<evidence type="ECO:0008006" key="4">
    <source>
        <dbReference type="Google" id="ProtNLM"/>
    </source>
</evidence>
<comment type="caution">
    <text evidence="2">The sequence shown here is derived from an EMBL/GenBank/DDBJ whole genome shotgun (WGS) entry which is preliminary data.</text>
</comment>
<dbReference type="InterPro" id="IPR012902">
    <property type="entry name" value="N_methyl_site"/>
</dbReference>